<evidence type="ECO:0000256" key="9">
    <source>
        <dbReference type="ARBA" id="ARBA00022989"/>
    </source>
</evidence>
<feature type="transmembrane region" description="Helical" evidence="15">
    <location>
        <begin position="361"/>
        <end position="381"/>
    </location>
</feature>
<keyword evidence="12" id="KW-0325">Glycoprotein</keyword>
<feature type="transmembrane region" description="Helical" evidence="15">
    <location>
        <begin position="255"/>
        <end position="274"/>
    </location>
</feature>
<keyword evidence="11 15" id="KW-0472">Membrane</keyword>
<feature type="region of interest" description="Disordered" evidence="14">
    <location>
        <begin position="574"/>
        <end position="607"/>
    </location>
</feature>
<dbReference type="Pfam" id="PF13499">
    <property type="entry name" value="EF-hand_7"/>
    <property type="match status" value="1"/>
</dbReference>
<dbReference type="InterPro" id="IPR018247">
    <property type="entry name" value="EF_Hand_1_Ca_BS"/>
</dbReference>
<comment type="subcellular location">
    <subcellularLocation>
        <location evidence="1">Membrane</location>
        <topology evidence="1">Multi-pass membrane protein</topology>
    </subcellularLocation>
</comment>
<dbReference type="Gene3D" id="1.10.287.70">
    <property type="match status" value="1"/>
</dbReference>
<gene>
    <name evidence="17" type="ORF">PCOR1329_LOCUS66750</name>
</gene>
<keyword evidence="9 15" id="KW-1133">Transmembrane helix</keyword>
<feature type="transmembrane region" description="Helical" evidence="15">
    <location>
        <begin position="402"/>
        <end position="421"/>
    </location>
</feature>
<evidence type="ECO:0000313" key="17">
    <source>
        <dbReference type="EMBL" id="CAK0885015.1"/>
    </source>
</evidence>
<dbReference type="SMART" id="SM00054">
    <property type="entry name" value="EFh"/>
    <property type="match status" value="2"/>
</dbReference>
<evidence type="ECO:0000313" key="18">
    <source>
        <dbReference type="Proteomes" id="UP001189429"/>
    </source>
</evidence>
<organism evidence="17 18">
    <name type="scientific">Prorocentrum cordatum</name>
    <dbReference type="NCBI Taxonomy" id="2364126"/>
    <lineage>
        <taxon>Eukaryota</taxon>
        <taxon>Sar</taxon>
        <taxon>Alveolata</taxon>
        <taxon>Dinophyceae</taxon>
        <taxon>Prorocentrales</taxon>
        <taxon>Prorocentraceae</taxon>
        <taxon>Prorocentrum</taxon>
    </lineage>
</organism>
<evidence type="ECO:0000256" key="4">
    <source>
        <dbReference type="ARBA" id="ARBA00022568"/>
    </source>
</evidence>
<evidence type="ECO:0000256" key="6">
    <source>
        <dbReference type="ARBA" id="ARBA00022692"/>
    </source>
</evidence>
<dbReference type="PROSITE" id="PS00018">
    <property type="entry name" value="EF_HAND_1"/>
    <property type="match status" value="2"/>
</dbReference>
<reference evidence="17" key="1">
    <citation type="submission" date="2023-10" db="EMBL/GenBank/DDBJ databases">
        <authorList>
            <person name="Chen Y."/>
            <person name="Shah S."/>
            <person name="Dougan E. K."/>
            <person name="Thang M."/>
            <person name="Chan C."/>
        </authorList>
    </citation>
    <scope>NUCLEOTIDE SEQUENCE [LARGE SCALE GENOMIC DNA]</scope>
</reference>
<keyword evidence="13" id="KW-0407">Ion channel</keyword>
<evidence type="ECO:0000256" key="14">
    <source>
        <dbReference type="SAM" id="MobiDB-lite"/>
    </source>
</evidence>
<protein>
    <recommendedName>
        <fullName evidence="16">EF-hand domain-containing protein</fullName>
    </recommendedName>
</protein>
<keyword evidence="4" id="KW-0109">Calcium transport</keyword>
<proteinExistence type="predicted"/>
<dbReference type="EMBL" id="CAUYUJ010018615">
    <property type="protein sequence ID" value="CAK0885015.1"/>
    <property type="molecule type" value="Genomic_DNA"/>
</dbReference>
<dbReference type="PANTHER" id="PTHR45628">
    <property type="entry name" value="VOLTAGE-DEPENDENT CALCIUM CHANNEL TYPE A SUBUNIT ALPHA-1"/>
    <property type="match status" value="1"/>
</dbReference>
<dbReference type="InterPro" id="IPR027359">
    <property type="entry name" value="Volt_channel_dom_sf"/>
</dbReference>
<dbReference type="PANTHER" id="PTHR45628:SF7">
    <property type="entry name" value="VOLTAGE-DEPENDENT CALCIUM CHANNEL TYPE A SUBUNIT ALPHA-1"/>
    <property type="match status" value="1"/>
</dbReference>
<dbReference type="Proteomes" id="UP001189429">
    <property type="component" value="Unassembled WGS sequence"/>
</dbReference>
<dbReference type="SUPFAM" id="SSF81324">
    <property type="entry name" value="Voltage-gated potassium channels"/>
    <property type="match status" value="1"/>
</dbReference>
<dbReference type="Pfam" id="PF00520">
    <property type="entry name" value="Ion_trans"/>
    <property type="match status" value="1"/>
</dbReference>
<feature type="transmembrane region" description="Helical" evidence="15">
    <location>
        <begin position="427"/>
        <end position="452"/>
    </location>
</feature>
<dbReference type="InterPro" id="IPR005821">
    <property type="entry name" value="Ion_trans_dom"/>
</dbReference>
<dbReference type="InterPro" id="IPR050599">
    <property type="entry name" value="VDCC_alpha-1_subunit"/>
</dbReference>
<feature type="domain" description="EF-hand" evidence="16">
    <location>
        <begin position="476"/>
        <end position="511"/>
    </location>
</feature>
<feature type="compositionally biased region" description="Basic and acidic residues" evidence="14">
    <location>
        <begin position="589"/>
        <end position="600"/>
    </location>
</feature>
<keyword evidence="8" id="KW-0851">Voltage-gated channel</keyword>
<keyword evidence="2" id="KW-0813">Transport</keyword>
<evidence type="ECO:0000256" key="2">
    <source>
        <dbReference type="ARBA" id="ARBA00022448"/>
    </source>
</evidence>
<keyword evidence="6 15" id="KW-0812">Transmembrane</keyword>
<keyword evidence="10" id="KW-0406">Ion transport</keyword>
<accession>A0ABN9WF49</accession>
<evidence type="ECO:0000256" key="1">
    <source>
        <dbReference type="ARBA" id="ARBA00004141"/>
    </source>
</evidence>
<feature type="transmembrane region" description="Helical" evidence="15">
    <location>
        <begin position="210"/>
        <end position="234"/>
    </location>
</feature>
<evidence type="ECO:0000256" key="3">
    <source>
        <dbReference type="ARBA" id="ARBA00022553"/>
    </source>
</evidence>
<keyword evidence="7" id="KW-0106">Calcium</keyword>
<keyword evidence="5" id="KW-0107">Calcium channel</keyword>
<dbReference type="CDD" id="cd00051">
    <property type="entry name" value="EFh"/>
    <property type="match status" value="1"/>
</dbReference>
<dbReference type="InterPro" id="IPR011992">
    <property type="entry name" value="EF-hand-dom_pair"/>
</dbReference>
<dbReference type="Gene3D" id="1.10.238.10">
    <property type="entry name" value="EF-hand"/>
    <property type="match status" value="1"/>
</dbReference>
<evidence type="ECO:0000256" key="15">
    <source>
        <dbReference type="SAM" id="Phobius"/>
    </source>
</evidence>
<sequence length="607" mass="67279">MAALPACVVQGDFLDGVVESTVRTMVNHLKAEYQRELCRALEAASLETASGAGAGGIDATQGTFRPFTLNAPVAEISEGQLDSFGELRTTADVPGPPVRASRSTIKRVRMSRPFVEPGAAWRQSCTSNSIKRTGTQLSTAWEAEDLFDRRETMQRNDNCQGRLAQADTEAIKSIREEEIAREEALLARLEKSKTSMLSMPAAGEASPCKLFAYMVLTSWRFDFGMGFVIILNALTIGAETSISRRGDNIPTYLQIADFTFVVLYCIELAMWLYVLGKQKALSNNWLKLDAAMVAAGLLNIFLTLSRFGGDSAAAVVDKANMLKVIRLFRLAKTVRVIVQFRTLWMLVQGLMYAVMPMFWTAILMLVVCYMFAVMAMELIVVSGDNEDYDIPARNFDTIGESMITLIQFITLDSVAGIYRPLVATKPWLFIYFLIFLLLGPIALMNIVTAIMVESSLRTASEDQEAKKAWDNIRRKNMMPKLRSLFLALDISGDGEVDLSEIFNAPSEIQEAMKHIVGLDELEEVFRLLDYDGSGLIDIEEFVEGIMRSQSDKPSELAVLVKQGRAILNRLKGISDQVGSDGNPRRSSTRNRECEFGRGCDDVSPLGD</sequence>
<name>A0ABN9WF49_9DINO</name>
<evidence type="ECO:0000256" key="10">
    <source>
        <dbReference type="ARBA" id="ARBA00023065"/>
    </source>
</evidence>
<comment type="caution">
    <text evidence="17">The sequence shown here is derived from an EMBL/GenBank/DDBJ whole genome shotgun (WGS) entry which is preliminary data.</text>
</comment>
<keyword evidence="3" id="KW-0597">Phosphoprotein</keyword>
<keyword evidence="18" id="KW-1185">Reference proteome</keyword>
<evidence type="ECO:0000259" key="16">
    <source>
        <dbReference type="PROSITE" id="PS50222"/>
    </source>
</evidence>
<evidence type="ECO:0000256" key="7">
    <source>
        <dbReference type="ARBA" id="ARBA00022837"/>
    </source>
</evidence>
<dbReference type="Gene3D" id="1.20.120.350">
    <property type="entry name" value="Voltage-gated potassium channels. Chain C"/>
    <property type="match status" value="1"/>
</dbReference>
<dbReference type="PROSITE" id="PS50222">
    <property type="entry name" value="EF_HAND_2"/>
    <property type="match status" value="2"/>
</dbReference>
<feature type="domain" description="EF-hand" evidence="16">
    <location>
        <begin position="516"/>
        <end position="551"/>
    </location>
</feature>
<dbReference type="InterPro" id="IPR002048">
    <property type="entry name" value="EF_hand_dom"/>
</dbReference>
<evidence type="ECO:0000256" key="11">
    <source>
        <dbReference type="ARBA" id="ARBA00023136"/>
    </source>
</evidence>
<dbReference type="SUPFAM" id="SSF47473">
    <property type="entry name" value="EF-hand"/>
    <property type="match status" value="1"/>
</dbReference>
<evidence type="ECO:0000256" key="8">
    <source>
        <dbReference type="ARBA" id="ARBA00022882"/>
    </source>
</evidence>
<evidence type="ECO:0000256" key="13">
    <source>
        <dbReference type="ARBA" id="ARBA00023303"/>
    </source>
</evidence>
<evidence type="ECO:0000256" key="5">
    <source>
        <dbReference type="ARBA" id="ARBA00022673"/>
    </source>
</evidence>
<evidence type="ECO:0000256" key="12">
    <source>
        <dbReference type="ARBA" id="ARBA00023180"/>
    </source>
</evidence>